<dbReference type="InterPro" id="IPR005482">
    <property type="entry name" value="Biotin_COase_C"/>
</dbReference>
<dbReference type="Proteomes" id="UP000190951">
    <property type="component" value="Chromosome"/>
</dbReference>
<dbReference type="InterPro" id="IPR011054">
    <property type="entry name" value="Rudment_hybrid_motif"/>
</dbReference>
<protein>
    <recommendedName>
        <fullName evidence="2">biotin carboxylase</fullName>
        <ecNumber evidence="2">6.3.4.14</ecNumber>
    </recommendedName>
</protein>
<dbReference type="PROSITE" id="PS50975">
    <property type="entry name" value="ATP_GRASP"/>
    <property type="match status" value="1"/>
</dbReference>
<accession>A0A1S8MHW0</accession>
<evidence type="ECO:0000256" key="6">
    <source>
        <dbReference type="ARBA" id="ARBA00048600"/>
    </source>
</evidence>
<dbReference type="SUPFAM" id="SSF51246">
    <property type="entry name" value="Rudiment single hybrid motif"/>
    <property type="match status" value="1"/>
</dbReference>
<dbReference type="Pfam" id="PF02786">
    <property type="entry name" value="CPSase_L_D2"/>
    <property type="match status" value="1"/>
</dbReference>
<dbReference type="InterPro" id="IPR016185">
    <property type="entry name" value="PreATP-grasp_dom_sf"/>
</dbReference>
<dbReference type="InterPro" id="IPR011764">
    <property type="entry name" value="Biotin_carboxylation_dom"/>
</dbReference>
<dbReference type="GO" id="GO:0005524">
    <property type="term" value="F:ATP binding"/>
    <property type="evidence" value="ECO:0007669"/>
    <property type="project" value="UniProtKB-UniRule"/>
</dbReference>
<keyword evidence="3 7" id="KW-0436">Ligase</keyword>
<dbReference type="GO" id="GO:0004075">
    <property type="term" value="F:biotin carboxylase activity"/>
    <property type="evidence" value="ECO:0007669"/>
    <property type="project" value="UniProtKB-EC"/>
</dbReference>
<dbReference type="PROSITE" id="PS50979">
    <property type="entry name" value="BC"/>
    <property type="match status" value="1"/>
</dbReference>
<dbReference type="SMART" id="SM00878">
    <property type="entry name" value="Biotin_carb_C"/>
    <property type="match status" value="1"/>
</dbReference>
<evidence type="ECO:0000256" key="1">
    <source>
        <dbReference type="ARBA" id="ARBA00003761"/>
    </source>
</evidence>
<dbReference type="AlphaFoldDB" id="A0A1S8MHW0"/>
<evidence type="ECO:0000256" key="4">
    <source>
        <dbReference type="ARBA" id="ARBA00022741"/>
    </source>
</evidence>
<keyword evidence="5" id="KW-0067">ATP-binding</keyword>
<dbReference type="Pfam" id="PF00289">
    <property type="entry name" value="Biotin_carb_N"/>
    <property type="match status" value="1"/>
</dbReference>
<dbReference type="PROSITE" id="PS00867">
    <property type="entry name" value="CPSASE_2"/>
    <property type="match status" value="1"/>
</dbReference>
<dbReference type="SUPFAM" id="SSF52440">
    <property type="entry name" value="PreATP-grasp domain"/>
    <property type="match status" value="1"/>
</dbReference>
<evidence type="ECO:0000313" key="8">
    <source>
        <dbReference type="Proteomes" id="UP000190951"/>
    </source>
</evidence>
<dbReference type="STRING" id="84029.CROST_19030"/>
<dbReference type="RefSeq" id="WP_176091547.1">
    <property type="nucleotide sequence ID" value="NZ_CP096983.1"/>
</dbReference>
<sequence length="454" mass="50782">MIKYKRTLVANRGEIAVRIIRALRELGIETIAIYSKADAGAIHTKLADNKICIGEADSLDSYLNSYKIISAATLLGADSIHPGIGFFAESEDFAKLCEEYNIDFIGPNSDLMKLMANKESSKILAAKVNVPVIDGSKTTIKDFNECETVVRKLGLPVIIKATHGGGGKGIRAIHNIKDVLPSYNMVINEAKAAFDNSDILVEKFLDHTRHVEVQILADKYGNVIHLGDRECTIQNHNQKLIEETRCVNITDDLREKLYKDAVNIAKEIKYIGPGTVEFLVLPDNTYFFLEMNTRLQVEHTITELITNIDIVKEQIKLFSGEQLSLNQQDVKFNGYAVQCRILAEYLKDTFIPSFGEITKMHLPGGFGIRVDTGYSSGDIITPFYDPLLVKISCVAKTKYEAIKKMKVALDEVVIEGIKTNVNFLKNTISSLDFVNGNYDNRYIDKFIINKNNVI</sequence>
<dbReference type="PANTHER" id="PTHR48095:SF2">
    <property type="entry name" value="BIOTIN CARBOXYLASE, CHLOROPLASTIC"/>
    <property type="match status" value="1"/>
</dbReference>
<organism evidence="7 8">
    <name type="scientific">Clostridium felsineum</name>
    <dbReference type="NCBI Taxonomy" id="36839"/>
    <lineage>
        <taxon>Bacteria</taxon>
        <taxon>Bacillati</taxon>
        <taxon>Bacillota</taxon>
        <taxon>Clostridia</taxon>
        <taxon>Eubacteriales</taxon>
        <taxon>Clostridiaceae</taxon>
        <taxon>Clostridium</taxon>
    </lineage>
</organism>
<dbReference type="Pfam" id="PF02785">
    <property type="entry name" value="Biotin_carb_C"/>
    <property type="match status" value="1"/>
</dbReference>
<dbReference type="FunFam" id="3.30.1490.20:FF:000003">
    <property type="entry name" value="acetyl-CoA carboxylase isoform X1"/>
    <property type="match status" value="1"/>
</dbReference>
<evidence type="ECO:0000256" key="2">
    <source>
        <dbReference type="ARBA" id="ARBA00013263"/>
    </source>
</evidence>
<dbReference type="EMBL" id="CP096983">
    <property type="protein sequence ID" value="URZ12200.1"/>
    <property type="molecule type" value="Genomic_DNA"/>
</dbReference>
<comment type="catalytic activity">
    <reaction evidence="6">
        <text>N(6)-biotinyl-L-lysyl-[protein] + hydrogencarbonate + ATP = N(6)-carboxybiotinyl-L-lysyl-[protein] + ADP + phosphate + H(+)</text>
        <dbReference type="Rhea" id="RHEA:13501"/>
        <dbReference type="Rhea" id="RHEA-COMP:10505"/>
        <dbReference type="Rhea" id="RHEA-COMP:10506"/>
        <dbReference type="ChEBI" id="CHEBI:15378"/>
        <dbReference type="ChEBI" id="CHEBI:17544"/>
        <dbReference type="ChEBI" id="CHEBI:30616"/>
        <dbReference type="ChEBI" id="CHEBI:43474"/>
        <dbReference type="ChEBI" id="CHEBI:83144"/>
        <dbReference type="ChEBI" id="CHEBI:83145"/>
        <dbReference type="ChEBI" id="CHEBI:456216"/>
        <dbReference type="EC" id="6.3.4.14"/>
    </reaction>
</comment>
<dbReference type="EC" id="6.3.4.14" evidence="2"/>
<gene>
    <name evidence="7" type="primary">cfiB</name>
    <name evidence="7" type="ORF">CROST_029170</name>
</gene>
<keyword evidence="8" id="KW-1185">Reference proteome</keyword>
<evidence type="ECO:0000256" key="5">
    <source>
        <dbReference type="ARBA" id="ARBA00022840"/>
    </source>
</evidence>
<dbReference type="InterPro" id="IPR005479">
    <property type="entry name" value="CPAse_ATP-bd"/>
</dbReference>
<dbReference type="InterPro" id="IPR011761">
    <property type="entry name" value="ATP-grasp"/>
</dbReference>
<dbReference type="PANTHER" id="PTHR48095">
    <property type="entry name" value="PYRUVATE CARBOXYLASE SUBUNIT A"/>
    <property type="match status" value="1"/>
</dbReference>
<dbReference type="InterPro" id="IPR051602">
    <property type="entry name" value="ACC_Biotin_Carboxylase"/>
</dbReference>
<proteinExistence type="predicted"/>
<keyword evidence="4" id="KW-0547">Nucleotide-binding</keyword>
<dbReference type="Gene3D" id="3.30.470.20">
    <property type="entry name" value="ATP-grasp fold, B domain"/>
    <property type="match status" value="1"/>
</dbReference>
<dbReference type="SUPFAM" id="SSF56059">
    <property type="entry name" value="Glutathione synthetase ATP-binding domain-like"/>
    <property type="match status" value="1"/>
</dbReference>
<evidence type="ECO:0000256" key="3">
    <source>
        <dbReference type="ARBA" id="ARBA00022598"/>
    </source>
</evidence>
<name>A0A1S8MHW0_9CLOT</name>
<comment type="function">
    <text evidence="1">This protein is a component of the acetyl coenzyme A carboxylase complex; first, biotin carboxylase catalyzes the carboxylation of the carrier protein and then the transcarboxylase transfers the carboxyl group to form malonyl-CoA.</text>
</comment>
<evidence type="ECO:0000313" key="7">
    <source>
        <dbReference type="EMBL" id="URZ12200.1"/>
    </source>
</evidence>
<reference evidence="7 8" key="1">
    <citation type="submission" date="2022-04" db="EMBL/GenBank/DDBJ databases">
        <title>Genome sequence of C. roseum typestrain.</title>
        <authorList>
            <person name="Poehlein A."/>
            <person name="Schoch T."/>
            <person name="Duerre P."/>
            <person name="Daniel R."/>
        </authorList>
    </citation>
    <scope>NUCLEOTIDE SEQUENCE [LARGE SCALE GENOMIC DNA]</scope>
    <source>
        <strain evidence="7 8">DSM 7320</strain>
    </source>
</reference>
<dbReference type="InterPro" id="IPR005481">
    <property type="entry name" value="BC-like_N"/>
</dbReference>
<dbReference type="KEGG" id="crw:CROST_029170"/>
<dbReference type="GO" id="GO:0046872">
    <property type="term" value="F:metal ion binding"/>
    <property type="evidence" value="ECO:0007669"/>
    <property type="project" value="InterPro"/>
</dbReference>